<organism evidence="1 2">
    <name type="scientific">Rugosibacter aromaticivorans</name>
    <dbReference type="NCBI Taxonomy" id="1565605"/>
    <lineage>
        <taxon>Bacteria</taxon>
        <taxon>Pseudomonadati</taxon>
        <taxon>Pseudomonadota</taxon>
        <taxon>Betaproteobacteria</taxon>
        <taxon>Nitrosomonadales</taxon>
        <taxon>Sterolibacteriaceae</taxon>
        <taxon>Rugosibacter</taxon>
    </lineage>
</organism>
<evidence type="ECO:0000313" key="2">
    <source>
        <dbReference type="Proteomes" id="UP000061603"/>
    </source>
</evidence>
<dbReference type="InterPro" id="IPR015867">
    <property type="entry name" value="N-reg_PII/ATP_PRibTrfase_C"/>
</dbReference>
<keyword evidence="2" id="KW-1185">Reference proteome</keyword>
<dbReference type="EMBL" id="CP010554">
    <property type="protein sequence ID" value="AJP48655.1"/>
    <property type="molecule type" value="Genomic_DNA"/>
</dbReference>
<proteinExistence type="predicted"/>
<dbReference type="SUPFAM" id="SSF54913">
    <property type="entry name" value="GlnB-like"/>
    <property type="match status" value="1"/>
</dbReference>
<accession>A0A0C5J9Q5</accession>
<dbReference type="KEGG" id="rbu:PG1C_09850"/>
<reference evidence="1 2" key="1">
    <citation type="journal article" date="2015" name="Genome Announc.">
        <title>Complete Genome Sequence of a Novel Bacterium within the Family Rhodocyclaceae That Degrades Polycyclic Aromatic Hydrocarbons.</title>
        <authorList>
            <person name="Singleton D.R."/>
            <person name="Dickey A.N."/>
            <person name="Scholl E.H."/>
            <person name="Wright F.A."/>
            <person name="Aitken M.D."/>
        </authorList>
    </citation>
    <scope>NUCLEOTIDE SEQUENCE [LARGE SCALE GENOMIC DNA]</scope>
    <source>
        <strain evidence="2">PG1-Ca6</strain>
    </source>
</reference>
<dbReference type="GO" id="GO:0030234">
    <property type="term" value="F:enzyme regulator activity"/>
    <property type="evidence" value="ECO:0007669"/>
    <property type="project" value="InterPro"/>
</dbReference>
<dbReference type="GO" id="GO:0006808">
    <property type="term" value="P:regulation of nitrogen utilization"/>
    <property type="evidence" value="ECO:0007669"/>
    <property type="project" value="InterPro"/>
</dbReference>
<dbReference type="Gene3D" id="3.30.70.120">
    <property type="match status" value="1"/>
</dbReference>
<dbReference type="STRING" id="1565605.PG1C_09850"/>
<dbReference type="InterPro" id="IPR011322">
    <property type="entry name" value="N-reg_PII-like_a/b"/>
</dbReference>
<dbReference type="Pfam" id="PF00543">
    <property type="entry name" value="P-II"/>
    <property type="match status" value="1"/>
</dbReference>
<name>A0A0C5J9Q5_9PROT</name>
<dbReference type="RefSeq" id="WP_202634656.1">
    <property type="nucleotide sequence ID" value="NZ_CP010554.1"/>
</dbReference>
<gene>
    <name evidence="1" type="ORF">PG1C_09850</name>
</gene>
<dbReference type="AlphaFoldDB" id="A0A0C5J9Q5"/>
<sequence>MSNEYRKLLTVITESAIERDLLADMERLGAHGYTVTDARGKGSRGVRDAGWGEASNIRVEVLCDDATARAIALHLRTRYYDNYAMILFMSDVEILRPEKF</sequence>
<protein>
    <submittedName>
        <fullName evidence="1">Nitrogen regulatory protein P-II</fullName>
    </submittedName>
</protein>
<dbReference type="PATRIC" id="fig|1565605.3.peg.2099"/>
<evidence type="ECO:0000313" key="1">
    <source>
        <dbReference type="EMBL" id="AJP48655.1"/>
    </source>
</evidence>
<dbReference type="InterPro" id="IPR002187">
    <property type="entry name" value="N-reg_PII"/>
</dbReference>
<dbReference type="Proteomes" id="UP000061603">
    <property type="component" value="Chromosome"/>
</dbReference>
<dbReference type="HOGENOM" id="CLU_169009_2_0_4"/>